<evidence type="ECO:0000313" key="1">
    <source>
        <dbReference type="EMBL" id="KAK1428489.1"/>
    </source>
</evidence>
<dbReference type="Proteomes" id="UP001229421">
    <property type="component" value="Unassembled WGS sequence"/>
</dbReference>
<sequence>MTNMPLGTILAINSFKNKNLFHHHLQPPPPPPPHHYCCNSHNYHHLPTLSKFRPVDFATDRLIALNLYNNQMMPRGKVYRYPPGRNAPDPSMGGIGGGGMVSVPYDMSGVNESFHCAMLQSHNQFLLVL</sequence>
<name>A0AAD8KS30_TARER</name>
<comment type="caution">
    <text evidence="1">The sequence shown here is derived from an EMBL/GenBank/DDBJ whole genome shotgun (WGS) entry which is preliminary data.</text>
</comment>
<accession>A0AAD8KS30</accession>
<reference evidence="1" key="1">
    <citation type="journal article" date="2023" name="bioRxiv">
        <title>Improved chromosome-level genome assembly for marigold (Tagetes erecta).</title>
        <authorList>
            <person name="Jiang F."/>
            <person name="Yuan L."/>
            <person name="Wang S."/>
            <person name="Wang H."/>
            <person name="Xu D."/>
            <person name="Wang A."/>
            <person name="Fan W."/>
        </authorList>
    </citation>
    <scope>NUCLEOTIDE SEQUENCE</scope>
    <source>
        <strain evidence="1">WSJ</strain>
        <tissue evidence="1">Leaf</tissue>
    </source>
</reference>
<proteinExistence type="predicted"/>
<dbReference type="AlphaFoldDB" id="A0AAD8KS30"/>
<gene>
    <name evidence="1" type="ORF">QVD17_17324</name>
</gene>
<organism evidence="1 2">
    <name type="scientific">Tagetes erecta</name>
    <name type="common">African marigold</name>
    <dbReference type="NCBI Taxonomy" id="13708"/>
    <lineage>
        <taxon>Eukaryota</taxon>
        <taxon>Viridiplantae</taxon>
        <taxon>Streptophyta</taxon>
        <taxon>Embryophyta</taxon>
        <taxon>Tracheophyta</taxon>
        <taxon>Spermatophyta</taxon>
        <taxon>Magnoliopsida</taxon>
        <taxon>eudicotyledons</taxon>
        <taxon>Gunneridae</taxon>
        <taxon>Pentapetalae</taxon>
        <taxon>asterids</taxon>
        <taxon>campanulids</taxon>
        <taxon>Asterales</taxon>
        <taxon>Asteraceae</taxon>
        <taxon>Asteroideae</taxon>
        <taxon>Heliantheae alliance</taxon>
        <taxon>Tageteae</taxon>
        <taxon>Tagetes</taxon>
    </lineage>
</organism>
<protein>
    <submittedName>
        <fullName evidence="1">Uncharacterized protein</fullName>
    </submittedName>
</protein>
<dbReference type="EMBL" id="JAUHHV010000004">
    <property type="protein sequence ID" value="KAK1428489.1"/>
    <property type="molecule type" value="Genomic_DNA"/>
</dbReference>
<keyword evidence="2" id="KW-1185">Reference proteome</keyword>
<evidence type="ECO:0000313" key="2">
    <source>
        <dbReference type="Proteomes" id="UP001229421"/>
    </source>
</evidence>